<reference evidence="3" key="2">
    <citation type="submission" date="2021-01" db="EMBL/GenBank/DDBJ databases">
        <authorList>
            <person name="Schikora-Tamarit M.A."/>
        </authorList>
    </citation>
    <scope>NUCLEOTIDE SEQUENCE</scope>
    <source>
        <strain evidence="3">CBS2887</strain>
    </source>
</reference>
<dbReference type="InterPro" id="IPR008862">
    <property type="entry name" value="Tcp11"/>
</dbReference>
<name>A0A9P8Q0M8_WICPI</name>
<evidence type="ECO:0000313" key="4">
    <source>
        <dbReference type="Proteomes" id="UP000774326"/>
    </source>
</evidence>
<comment type="caution">
    <text evidence="3">The sequence shown here is derived from an EMBL/GenBank/DDBJ whole genome shotgun (WGS) entry which is preliminary data.</text>
</comment>
<feature type="compositionally biased region" description="Polar residues" evidence="2">
    <location>
        <begin position="97"/>
        <end position="107"/>
    </location>
</feature>
<comment type="similarity">
    <text evidence="1">Belongs to the TCP11 family.</text>
</comment>
<dbReference type="Pfam" id="PF05794">
    <property type="entry name" value="Tcp11"/>
    <property type="match status" value="1"/>
</dbReference>
<dbReference type="EMBL" id="JAEUBG010004184">
    <property type="protein sequence ID" value="KAH3681851.1"/>
    <property type="molecule type" value="Genomic_DNA"/>
</dbReference>
<feature type="compositionally biased region" description="Low complexity" evidence="2">
    <location>
        <begin position="185"/>
        <end position="219"/>
    </location>
</feature>
<reference evidence="3" key="1">
    <citation type="journal article" date="2021" name="Open Biol.">
        <title>Shared evolutionary footprints suggest mitochondrial oxidative damage underlies multiple complex I losses in fungi.</title>
        <authorList>
            <person name="Schikora-Tamarit M.A."/>
            <person name="Marcet-Houben M."/>
            <person name="Nosek J."/>
            <person name="Gabaldon T."/>
        </authorList>
    </citation>
    <scope>NUCLEOTIDE SEQUENCE</scope>
    <source>
        <strain evidence="3">CBS2887</strain>
    </source>
</reference>
<dbReference type="PANTHER" id="PTHR12832:SF11">
    <property type="entry name" value="LD23868P"/>
    <property type="match status" value="1"/>
</dbReference>
<evidence type="ECO:0000256" key="2">
    <source>
        <dbReference type="SAM" id="MobiDB-lite"/>
    </source>
</evidence>
<sequence length="734" mass="81635">MNSQVKETSEQQQSQSTQVQQPVSVSVPVSVPDSTSLYIPGDKRKMSTSSSSPQDNKRTRLDNYQSTASASAAAAAAAAVADSAEPLTTVMSVSQVQAPSPTSPHSTHNLHHTHIPSKASPVKEDEEEEKLLVTPYQHLCRSNMVSTPTVDVKENEDQLCLAADLNDQQKVVSVSSDLLVLTQKPVTSSASSAATTAATATSTATTSTAGTSATTLSSAQQPAKIKKATTTARVGKLRSKSLPNIMFPSLCEDVNQKTIRLKTRTYQSKKTQQPPVNVQSLSEIDLTEITKNPQLRHDILFDPHLQFRPNLDGERGKRKKMSYDKYWNSIKIEIELFLSGNPEIYENSKIPTLFTTLKDILVTLLPSKDRQAVMDVMDVELITQQMVNKSLDFVALSHWLSEIFKAHCAPMRDAWADEMVCKFRESQEEKSVSKLVEGLRMVFTILEAMKLDVANHQIKLLRPSLIETAVEFERGYFQEIVSRGKLDISNSITWFRSFQKPQSDSQSPNSSMIDAILSLLSCSKMINEFPTTLIFDHSRLIMLRASVRQLVCLQLCTTLYRQLVFKHVTDPRSRMSLTGSDKLDSLKKEIIAIITDDNGNIKWTRNISDIALHLATKATGKADEQVVEFGFSWLIKQTQPSSPVYALMESRVFAEIKNAVLQDVSSDISLEKLTKLANQIPLSKSTATTATTGLVVSLPEKQPETNEDVQNVAHRVALLTKFHLAVFNQYYYYQ</sequence>
<accession>A0A9P8Q0M8</accession>
<evidence type="ECO:0000256" key="1">
    <source>
        <dbReference type="ARBA" id="ARBA00010954"/>
    </source>
</evidence>
<gene>
    <name evidence="3" type="ORF">WICPIJ_007157</name>
</gene>
<organism evidence="3 4">
    <name type="scientific">Wickerhamomyces pijperi</name>
    <name type="common">Yeast</name>
    <name type="synonym">Pichia pijperi</name>
    <dbReference type="NCBI Taxonomy" id="599730"/>
    <lineage>
        <taxon>Eukaryota</taxon>
        <taxon>Fungi</taxon>
        <taxon>Dikarya</taxon>
        <taxon>Ascomycota</taxon>
        <taxon>Saccharomycotina</taxon>
        <taxon>Saccharomycetes</taxon>
        <taxon>Phaffomycetales</taxon>
        <taxon>Wickerhamomycetaceae</taxon>
        <taxon>Wickerhamomyces</taxon>
    </lineage>
</organism>
<feature type="region of interest" description="Disordered" evidence="2">
    <location>
        <begin position="97"/>
        <end position="124"/>
    </location>
</feature>
<dbReference type="AlphaFoldDB" id="A0A9P8Q0M8"/>
<dbReference type="GO" id="GO:0010737">
    <property type="term" value="P:protein kinase A signaling"/>
    <property type="evidence" value="ECO:0007669"/>
    <property type="project" value="TreeGrafter"/>
</dbReference>
<feature type="region of interest" description="Disordered" evidence="2">
    <location>
        <begin position="185"/>
        <end position="232"/>
    </location>
</feature>
<keyword evidence="4" id="KW-1185">Reference proteome</keyword>
<feature type="compositionally biased region" description="Low complexity" evidence="2">
    <location>
        <begin position="1"/>
        <end position="36"/>
    </location>
</feature>
<dbReference type="PANTHER" id="PTHR12832">
    <property type="entry name" value="TESTIS-SPECIFIC PROTEIN PBS13 T-COMPLEX 11"/>
    <property type="match status" value="1"/>
</dbReference>
<dbReference type="Proteomes" id="UP000774326">
    <property type="component" value="Unassembled WGS sequence"/>
</dbReference>
<feature type="region of interest" description="Disordered" evidence="2">
    <location>
        <begin position="1"/>
        <end position="68"/>
    </location>
</feature>
<protein>
    <submittedName>
        <fullName evidence="3">Uncharacterized protein</fullName>
    </submittedName>
</protein>
<proteinExistence type="inferred from homology"/>
<evidence type="ECO:0000313" key="3">
    <source>
        <dbReference type="EMBL" id="KAH3681851.1"/>
    </source>
</evidence>
<dbReference type="OrthoDB" id="276323at2759"/>